<dbReference type="SUPFAM" id="SSF56973">
    <property type="entry name" value="Aerolisin/ETX pore-forming domain"/>
    <property type="match status" value="1"/>
</dbReference>
<feature type="compositionally biased region" description="Acidic residues" evidence="1">
    <location>
        <begin position="421"/>
        <end position="431"/>
    </location>
</feature>
<gene>
    <name evidence="2" type="ORF">ACJMK2_018154</name>
</gene>
<keyword evidence="3" id="KW-1185">Reference proteome</keyword>
<proteinExistence type="predicted"/>
<accession>A0ABD3UCL2</accession>
<evidence type="ECO:0000313" key="3">
    <source>
        <dbReference type="Proteomes" id="UP001634394"/>
    </source>
</evidence>
<dbReference type="CDD" id="cd20237">
    <property type="entry name" value="PFM_LIN24-like"/>
    <property type="match status" value="1"/>
</dbReference>
<protein>
    <submittedName>
        <fullName evidence="2">Uncharacterized protein</fullName>
    </submittedName>
</protein>
<evidence type="ECO:0000256" key="1">
    <source>
        <dbReference type="SAM" id="MobiDB-lite"/>
    </source>
</evidence>
<organism evidence="2 3">
    <name type="scientific">Sinanodonta woodiana</name>
    <name type="common">Chinese pond mussel</name>
    <name type="synonym">Anodonta woodiana</name>
    <dbReference type="NCBI Taxonomy" id="1069815"/>
    <lineage>
        <taxon>Eukaryota</taxon>
        <taxon>Metazoa</taxon>
        <taxon>Spiralia</taxon>
        <taxon>Lophotrochozoa</taxon>
        <taxon>Mollusca</taxon>
        <taxon>Bivalvia</taxon>
        <taxon>Autobranchia</taxon>
        <taxon>Heteroconchia</taxon>
        <taxon>Palaeoheterodonta</taxon>
        <taxon>Unionida</taxon>
        <taxon>Unionoidea</taxon>
        <taxon>Unionidae</taxon>
        <taxon>Unioninae</taxon>
        <taxon>Sinanodonta</taxon>
    </lineage>
</organism>
<dbReference type="Proteomes" id="UP001634394">
    <property type="component" value="Unassembled WGS sequence"/>
</dbReference>
<name>A0ABD3UCL2_SINWO</name>
<sequence>MLCACNSQPAETGTVIDIDRVLTEYAWKELKRDSRWYNCLRRADFLVEVPWNFFEFEHKTVKFTPRTHHNIDGYKERKQVELFRTDFTNNTGKDQVYKLRTNRQTRARTNVNIQRGYTFKGNTNFRLTIPSNIGNFGVSASADGYLRVTQARGETFEEVFDWQVDSDVTVEPNHVTHAKLMVTEDELIADFEVKSTMFMPTGEMPIIVKRKSNMEIYAVLIISNLSEIFSGFENSQVSIIKDPDTKRPRHIIEFVTTGIIESVRWRNQRICLESRPISDSDKASVPREASSNEDVPVYSSTIFSKVIEHATKENTGREKIEEQKFKEQLRIRKDLRFNVIPTIITEVDEENYESPDSSYPKNIVDVIEMEKRNVVEGERKIVAKDDYDSKNILTDVLCKPFEAIILKPDKHLERTPNVQDDFPELDTETDQSDEKRISKVTSV</sequence>
<dbReference type="EMBL" id="JBJQND010000016">
    <property type="protein sequence ID" value="KAL3847232.1"/>
    <property type="molecule type" value="Genomic_DNA"/>
</dbReference>
<dbReference type="PANTHER" id="PTHR39369:SF6">
    <property type="entry name" value="LIN-24 (TWENTY-FOUR) LIKE"/>
    <property type="match status" value="1"/>
</dbReference>
<dbReference type="PANTHER" id="PTHR39369">
    <property type="entry name" value="LIN-24 (TWENTY-FOUR) LIKE"/>
    <property type="match status" value="1"/>
</dbReference>
<dbReference type="AlphaFoldDB" id="A0ABD3UCL2"/>
<reference evidence="2 3" key="1">
    <citation type="submission" date="2024-11" db="EMBL/GenBank/DDBJ databases">
        <title>Chromosome-level genome assembly of the freshwater bivalve Anodonta woodiana.</title>
        <authorList>
            <person name="Chen X."/>
        </authorList>
    </citation>
    <scope>NUCLEOTIDE SEQUENCE [LARGE SCALE GENOMIC DNA]</scope>
    <source>
        <strain evidence="2">MN2024</strain>
        <tissue evidence="2">Gills</tissue>
    </source>
</reference>
<evidence type="ECO:0000313" key="2">
    <source>
        <dbReference type="EMBL" id="KAL3847232.1"/>
    </source>
</evidence>
<comment type="caution">
    <text evidence="2">The sequence shown here is derived from an EMBL/GenBank/DDBJ whole genome shotgun (WGS) entry which is preliminary data.</text>
</comment>
<feature type="region of interest" description="Disordered" evidence="1">
    <location>
        <begin position="410"/>
        <end position="443"/>
    </location>
</feature>
<dbReference type="Gene3D" id="2.170.15.10">
    <property type="entry name" value="Proaerolysin, chain A, domain 3"/>
    <property type="match status" value="1"/>
</dbReference>